<keyword evidence="3" id="KW-1003">Cell membrane</keyword>
<dbReference type="InterPro" id="IPR001173">
    <property type="entry name" value="Glyco_trans_2-like"/>
</dbReference>
<evidence type="ECO:0000256" key="5">
    <source>
        <dbReference type="ARBA" id="ARBA00022944"/>
    </source>
</evidence>
<dbReference type="Pfam" id="PF04464">
    <property type="entry name" value="Glyphos_transf"/>
    <property type="match status" value="1"/>
</dbReference>
<dbReference type="Gene3D" id="3.90.550.10">
    <property type="entry name" value="Spore Coat Polysaccharide Biosynthesis Protein SpsA, Chain A"/>
    <property type="match status" value="1"/>
</dbReference>
<evidence type="ECO:0000259" key="7">
    <source>
        <dbReference type="Pfam" id="PF00535"/>
    </source>
</evidence>
<comment type="caution">
    <text evidence="8">The sequence shown here is derived from an EMBL/GenBank/DDBJ whole genome shotgun (WGS) entry which is preliminary data.</text>
</comment>
<proteinExistence type="inferred from homology"/>
<dbReference type="Pfam" id="PF00535">
    <property type="entry name" value="Glycos_transf_2"/>
    <property type="match status" value="1"/>
</dbReference>
<dbReference type="PANTHER" id="PTHR22916">
    <property type="entry name" value="GLYCOSYLTRANSFERASE"/>
    <property type="match status" value="1"/>
</dbReference>
<name>A0ABW1QSV6_9ACTN</name>
<sequence>MPSASPARPPLFTVVSACYNVARYLPAFIASIDAQDVDPALLEVIMVDDGSSDDTLQVLNAWAERRPGVVRVITQENAGQGAARNTGMAQATGEWITFPDPDDVLDPDYFSRAAAAVRRHPKIHMVATSRWLLNDHTGGLSDVHPLRAQFRSEGVYNLAVNHTFFHGGAVASFMRTDRIRTEGLTFDGRIRPNFEDGHFSARYLLSVAEPKVAFLTTRYHYRKRADGSSTLQNALGDRRRYSDVLRHGYLSVLTEAVRVRGHVPLWLQNFVLYELSYYVGREDAAVGTLAPLDVREEFHALLAEITALLDPVAIRSYRRTSMSTTTRVALEHGWRSEPWVQPYVVASDHDTGRDLVRISYRYTGAAPQERIMLGERQVEPTAAKVRDVMIQGRAVVHERIIWIPLKRVRVELDGRPAQFLPADPPLAHPVLRPQDLGKDPLAHRSRARTGPLGVRDRITLTLAHSKPVRDKYRDAWVLIDRVHNSDDSAEHLFKHLRAEEPDINAWFVVEEDTPCWHRLRAEYGNRIVAHGSDTWKLLMLNATRLISSHADQAIVRPPALRAFGSPKAKFVFLQHGVIKDDLSGWLNGRPIDLFVTSTHGEYNSVVDDHTAYRFTSRETVLTGLPRFDMLHRAGAAFPPEKRDLILISPTWRDNLVAPLRPGSQRRSAYDWITETPYWQNWSGLILSEDLERLGREQGLSVALLPHPNMDEALEAMELPDHVKRFSFNSDVDVREIFARAAVLVTDYSSTAFNSAYIGRPVVYFQFDQKPGQESRHVGLPGYFDYARDGFGPVVHEIAEAEAEIRATVEHGRESREPWRARIEETFPMRDDNNSRRVTREIKKMARPTKVRFVRTDEA</sequence>
<evidence type="ECO:0000256" key="4">
    <source>
        <dbReference type="ARBA" id="ARBA00022679"/>
    </source>
</evidence>
<dbReference type="Gene3D" id="3.40.50.12580">
    <property type="match status" value="1"/>
</dbReference>
<reference evidence="9" key="1">
    <citation type="journal article" date="2019" name="Int. J. Syst. Evol. Microbiol.">
        <title>The Global Catalogue of Microorganisms (GCM) 10K type strain sequencing project: providing services to taxonomists for standard genome sequencing and annotation.</title>
        <authorList>
            <consortium name="The Broad Institute Genomics Platform"/>
            <consortium name="The Broad Institute Genome Sequencing Center for Infectious Disease"/>
            <person name="Wu L."/>
            <person name="Ma J."/>
        </authorList>
    </citation>
    <scope>NUCLEOTIDE SEQUENCE [LARGE SCALE GENOMIC DNA]</scope>
    <source>
        <strain evidence="9">DFY28</strain>
    </source>
</reference>
<keyword evidence="4" id="KW-0808">Transferase</keyword>
<evidence type="ECO:0000256" key="1">
    <source>
        <dbReference type="ARBA" id="ARBA00004202"/>
    </source>
</evidence>
<evidence type="ECO:0000313" key="9">
    <source>
        <dbReference type="Proteomes" id="UP001596098"/>
    </source>
</evidence>
<dbReference type="Gene3D" id="3.40.50.11820">
    <property type="match status" value="1"/>
</dbReference>
<organism evidence="8 9">
    <name type="scientific">Nocardioides yefusunii</name>
    <dbReference type="NCBI Taxonomy" id="2500546"/>
    <lineage>
        <taxon>Bacteria</taxon>
        <taxon>Bacillati</taxon>
        <taxon>Actinomycetota</taxon>
        <taxon>Actinomycetes</taxon>
        <taxon>Propionibacteriales</taxon>
        <taxon>Nocardioidaceae</taxon>
        <taxon>Nocardioides</taxon>
    </lineage>
</organism>
<dbReference type="SUPFAM" id="SSF53448">
    <property type="entry name" value="Nucleotide-diphospho-sugar transferases"/>
    <property type="match status" value="1"/>
</dbReference>
<accession>A0ABW1QSV6</accession>
<dbReference type="InterPro" id="IPR007554">
    <property type="entry name" value="Glycerophosphate_synth"/>
</dbReference>
<keyword evidence="9" id="KW-1185">Reference proteome</keyword>
<evidence type="ECO:0000313" key="8">
    <source>
        <dbReference type="EMBL" id="MFC6152541.1"/>
    </source>
</evidence>
<feature type="domain" description="Glycosyltransferase 2-like" evidence="7">
    <location>
        <begin position="13"/>
        <end position="125"/>
    </location>
</feature>
<keyword evidence="5" id="KW-0777">Teichoic acid biosynthesis</keyword>
<protein>
    <submittedName>
        <fullName evidence="8">CDP-glycerol glycerophosphotransferase family protein</fullName>
    </submittedName>
</protein>
<dbReference type="PANTHER" id="PTHR22916:SF3">
    <property type="entry name" value="UDP-GLCNAC:BETAGAL BETA-1,3-N-ACETYLGLUCOSAMINYLTRANSFERASE-LIKE PROTEIN 1"/>
    <property type="match status" value="1"/>
</dbReference>
<keyword evidence="6" id="KW-0472">Membrane</keyword>
<dbReference type="RefSeq" id="WP_128220849.1">
    <property type="nucleotide sequence ID" value="NZ_CP034929.1"/>
</dbReference>
<dbReference type="InterPro" id="IPR043149">
    <property type="entry name" value="TagF_N"/>
</dbReference>
<comment type="similarity">
    <text evidence="2">Belongs to the CDP-glycerol glycerophosphotransferase family.</text>
</comment>
<dbReference type="Proteomes" id="UP001596098">
    <property type="component" value="Unassembled WGS sequence"/>
</dbReference>
<dbReference type="CDD" id="cd00761">
    <property type="entry name" value="Glyco_tranf_GTA_type"/>
    <property type="match status" value="1"/>
</dbReference>
<dbReference type="InterPro" id="IPR043148">
    <property type="entry name" value="TagF_C"/>
</dbReference>
<evidence type="ECO:0000256" key="6">
    <source>
        <dbReference type="ARBA" id="ARBA00023136"/>
    </source>
</evidence>
<comment type="subcellular location">
    <subcellularLocation>
        <location evidence="1">Cell membrane</location>
        <topology evidence="1">Peripheral membrane protein</topology>
    </subcellularLocation>
</comment>
<evidence type="ECO:0000256" key="2">
    <source>
        <dbReference type="ARBA" id="ARBA00010488"/>
    </source>
</evidence>
<evidence type="ECO:0000256" key="3">
    <source>
        <dbReference type="ARBA" id="ARBA00022475"/>
    </source>
</evidence>
<dbReference type="InterPro" id="IPR029044">
    <property type="entry name" value="Nucleotide-diphossugar_trans"/>
</dbReference>
<dbReference type="SUPFAM" id="SSF53756">
    <property type="entry name" value="UDP-Glycosyltransferase/glycogen phosphorylase"/>
    <property type="match status" value="1"/>
</dbReference>
<dbReference type="EMBL" id="JBHSQI010000001">
    <property type="protein sequence ID" value="MFC6152541.1"/>
    <property type="molecule type" value="Genomic_DNA"/>
</dbReference>
<gene>
    <name evidence="8" type="ORF">ACFPWU_02540</name>
</gene>